<comment type="similarity">
    <text evidence="2">In the N-terminal section; belongs to the peroxidase family.</text>
</comment>
<dbReference type="PANTHER" id="PTHR11475:SF144">
    <property type="entry name" value="NAD(P)H OXIDASE (H2O2-FORMING)"/>
    <property type="match status" value="1"/>
</dbReference>
<dbReference type="PANTHER" id="PTHR11475">
    <property type="entry name" value="OXIDASE/PEROXIDASE"/>
    <property type="match status" value="1"/>
</dbReference>
<evidence type="ECO:0000256" key="1">
    <source>
        <dbReference type="ARBA" id="ARBA00004141"/>
    </source>
</evidence>
<keyword evidence="20" id="KW-0732">Signal</keyword>
<dbReference type="GO" id="GO:0006979">
    <property type="term" value="P:response to oxidative stress"/>
    <property type="evidence" value="ECO:0007669"/>
    <property type="project" value="InterPro"/>
</dbReference>
<evidence type="ECO:0000256" key="11">
    <source>
        <dbReference type="ARBA" id="ARBA00022857"/>
    </source>
</evidence>
<proteinExistence type="inferred from homology"/>
<reference evidence="23" key="2">
    <citation type="submission" date="2017-10" db="EMBL/GenBank/DDBJ databases">
        <title>Ladona fulva Genome sequencing and assembly.</title>
        <authorList>
            <person name="Murali S."/>
            <person name="Richards S."/>
            <person name="Bandaranaike D."/>
            <person name="Bellair M."/>
            <person name="Blankenburg K."/>
            <person name="Chao H."/>
            <person name="Dinh H."/>
            <person name="Doddapaneni H."/>
            <person name="Dugan-Rocha S."/>
            <person name="Elkadiri S."/>
            <person name="Gnanaolivu R."/>
            <person name="Hernandez B."/>
            <person name="Skinner E."/>
            <person name="Javaid M."/>
            <person name="Lee S."/>
            <person name="Li M."/>
            <person name="Ming W."/>
            <person name="Munidasa M."/>
            <person name="Muniz J."/>
            <person name="Nguyen L."/>
            <person name="Hughes D."/>
            <person name="Osuji N."/>
            <person name="Pu L.-L."/>
            <person name="Puazo M."/>
            <person name="Qu C."/>
            <person name="Quiroz J."/>
            <person name="Raj R."/>
            <person name="Weissenberger G."/>
            <person name="Xin Y."/>
            <person name="Zou X."/>
            <person name="Han Y."/>
            <person name="Worley K."/>
            <person name="Muzny D."/>
            <person name="Gibbs R."/>
        </authorList>
    </citation>
    <scope>NUCLEOTIDE SEQUENCE</scope>
    <source>
        <strain evidence="23">Sampled in the wild</strain>
    </source>
</reference>
<keyword evidence="15" id="KW-0376">Hydrogen peroxide</keyword>
<gene>
    <name evidence="23" type="ORF">J437_LFUL004593</name>
</gene>
<dbReference type="FunFam" id="2.40.30.10:FF:000059">
    <property type="entry name" value="dual oxidase isoform X1"/>
    <property type="match status" value="1"/>
</dbReference>
<dbReference type="InterPro" id="IPR017938">
    <property type="entry name" value="Riboflavin_synthase-like_b-brl"/>
</dbReference>
<evidence type="ECO:0000256" key="6">
    <source>
        <dbReference type="ARBA" id="ARBA00022692"/>
    </source>
</evidence>
<dbReference type="GO" id="GO:0016020">
    <property type="term" value="C:membrane"/>
    <property type="evidence" value="ECO:0007669"/>
    <property type="project" value="UniProtKB-SubCell"/>
</dbReference>
<evidence type="ECO:0000256" key="19">
    <source>
        <dbReference type="SAM" id="Phobius"/>
    </source>
</evidence>
<feature type="transmembrane region" description="Helical" evidence="19">
    <location>
        <begin position="1289"/>
        <end position="1312"/>
    </location>
</feature>
<keyword evidence="9" id="KW-0274">FAD</keyword>
<dbReference type="InterPro" id="IPR019791">
    <property type="entry name" value="Haem_peroxidase_animal"/>
</dbReference>
<feature type="domain" description="FAD-binding FR-type" evidence="22">
    <location>
        <begin position="1372"/>
        <end position="1477"/>
    </location>
</feature>
<keyword evidence="12 19" id="KW-1133">Transmembrane helix</keyword>
<accession>A0A8K0NXN7</accession>
<dbReference type="CDD" id="cd06186">
    <property type="entry name" value="NOX_Duox_like_FAD_NADP"/>
    <property type="match status" value="1"/>
</dbReference>
<dbReference type="InterPro" id="IPR013130">
    <property type="entry name" value="Fe3_Rdtase_TM_dom"/>
</dbReference>
<evidence type="ECO:0000256" key="9">
    <source>
        <dbReference type="ARBA" id="ARBA00022827"/>
    </source>
</evidence>
<keyword evidence="5" id="KW-0285">Flavoprotein</keyword>
<dbReference type="GO" id="GO:0005509">
    <property type="term" value="F:calcium ion binding"/>
    <property type="evidence" value="ECO:0007669"/>
    <property type="project" value="InterPro"/>
</dbReference>
<keyword evidence="18" id="KW-0408">Iron</keyword>
<keyword evidence="10" id="KW-0106">Calcium</keyword>
<dbReference type="GO" id="GO:0042742">
    <property type="term" value="P:defense response to bacterium"/>
    <property type="evidence" value="ECO:0007669"/>
    <property type="project" value="UniProtKB-ARBA"/>
</dbReference>
<evidence type="ECO:0000256" key="20">
    <source>
        <dbReference type="SAM" id="SignalP"/>
    </source>
</evidence>
<dbReference type="InterPro" id="IPR018247">
    <property type="entry name" value="EF_Hand_1_Ca_BS"/>
</dbReference>
<evidence type="ECO:0000256" key="2">
    <source>
        <dbReference type="ARBA" id="ARBA00005644"/>
    </source>
</evidence>
<evidence type="ECO:0000256" key="16">
    <source>
        <dbReference type="ARBA" id="ARBA00047455"/>
    </source>
</evidence>
<dbReference type="PRINTS" id="PR00450">
    <property type="entry name" value="RECOVERIN"/>
</dbReference>
<keyword evidence="18" id="KW-0349">Heme</keyword>
<dbReference type="Pfam" id="PF08022">
    <property type="entry name" value="FAD_binding_8"/>
    <property type="match status" value="1"/>
</dbReference>
<feature type="binding site" description="axial binding residue" evidence="18">
    <location>
        <position position="366"/>
    </location>
    <ligand>
        <name>heme b</name>
        <dbReference type="ChEBI" id="CHEBI:60344"/>
    </ligand>
    <ligandPart>
        <name>Fe</name>
        <dbReference type="ChEBI" id="CHEBI:18248"/>
    </ligandPart>
</feature>
<feature type="transmembrane region" description="Helical" evidence="19">
    <location>
        <begin position="1189"/>
        <end position="1209"/>
    </location>
</feature>
<dbReference type="SUPFAM" id="SSF52343">
    <property type="entry name" value="Ferredoxin reductase-like, C-terminal NADP-linked domain"/>
    <property type="match status" value="1"/>
</dbReference>
<evidence type="ECO:0000256" key="7">
    <source>
        <dbReference type="ARBA" id="ARBA00022723"/>
    </source>
</evidence>
<evidence type="ECO:0000256" key="12">
    <source>
        <dbReference type="ARBA" id="ARBA00022989"/>
    </source>
</evidence>
<dbReference type="SUPFAM" id="SSF47473">
    <property type="entry name" value="EF-hand"/>
    <property type="match status" value="1"/>
</dbReference>
<feature type="chain" id="PRO_5035453925" description="NAD(P)H oxidase (H2O2-forming)" evidence="20">
    <location>
        <begin position="27"/>
        <end position="1611"/>
    </location>
</feature>
<feature type="transmembrane region" description="Helical" evidence="19">
    <location>
        <begin position="711"/>
        <end position="735"/>
    </location>
</feature>
<dbReference type="PROSITE" id="PS51384">
    <property type="entry name" value="FAD_FR"/>
    <property type="match status" value="1"/>
</dbReference>
<dbReference type="CDD" id="cd00051">
    <property type="entry name" value="EFh"/>
    <property type="match status" value="1"/>
</dbReference>
<evidence type="ECO:0000256" key="14">
    <source>
        <dbReference type="ARBA" id="ARBA00023136"/>
    </source>
</evidence>
<keyword evidence="24" id="KW-1185">Reference proteome</keyword>
<keyword evidence="6 19" id="KW-0812">Transmembrane</keyword>
<evidence type="ECO:0000256" key="3">
    <source>
        <dbReference type="ARBA" id="ARBA00012698"/>
    </source>
</evidence>
<sequence length="1611" mass="184974">MASSSMLLGTLMLIFIAGLHMLLTSAKEDEEGLSSGDLDDHIKYFKKPKPDDWVEGINTKQRGRLFQWLLDGCWGKPWDVENPDRCIVEDRGPVDYPGFDGWYNNFAHPELGAVDTPLLRRIPANYSDGVYQPCVSGRPNPLNLSEFLMKGDSGSSSITGKNALLVFFGQQVVEEILDAQRPACPPEYFNIEIPKQHPYYLSAPRHSEMPVLRTRYDYTTGFSPNNPRQQLNEITPFIDGGLVYGTSKAWSDQLRRDANGDLVPHGLLASSHAGLFPEYNAEGRLPLANPPPPFYHESFVKAHQTAPVSRFFKARKWVIATQQHITVNNWLPEWLGRKLPEYEGYNPYIDPQIEQLFQSAAMRFGHTLVPSGVYLRDYGRNGCDISVKGWNGSSVRTCNIFWRPQIISQLGKLYNSIDDVDVWVGGLLETHKGPGELFTAIILDQFKRIRDGDRFWYANRKNGATEFVDIDRLLMGMAIQPAEREDNVIVEDLRGRVFGPLEFSRRDLMALNIQRGRDHGIPDYNTARASFGLKRVETFEELGKYHPEIISQLGKLYNSIDDVDVWVGGLLETHKGPGELFTAIILDQFKRIRDGDRFWYANRKNGLFSEKEIKRIEELTIYDIIMAVTKMAKDDIQPNPFRVPVRCPFRVPVRLEDLNYRCLHLFSTEHECLDPVENSSKPCYFLPPLTQSKVEPCTQPQTYDYFSGSEYPYILTFLGIGVIVCGLVCLLLLLVNWKDKLESKKNIRIAGRVRESNSGLESSNPFSGTLIFIIGMEEWMGKKDGTRRVVILLVAQKKQIQIRSQKGDLLRVMDVAHTPTLEVFIITNSMHLLLRVSHDFDLIVKFDNEFQRENFLQLLETFVDEVGVARERVKMRLKAALHQAVTKEDRQRRLEMFFRVVFSQAFNITHSEEEILNLDSNAARDVIYTELTINEFADALSMKPSSEFVIKMFALVDKDKNGFISFREFVNILIFFAKGTADEKAKLMFDMYDINGTGYLTKEDFINMIKSLMDTVNAELEDDQLEKVIHSMMLEAGFANKEAMDVEDFQRLLLDYKEKIGYLNLNFGGLPSENQLKVTTHRMSSVEMMHDMAQNMYKEYDDADGIAVSHPEISIDERQDRVITATTSAQSMQACLPLKRYLDNYAKQIFWGCLYTIFLLGIFAERYYYYNVEREHTGLRRIVGNGVAITRGAASAMMFTYSTLLLTMCRNTITLMRETFFNNHIPFDSFIYMHKYIAVWALFFTALHVIGHAFNFYHISTQTSDDLTCLFRNFYHATHEIPKFSNWCWATITGVTGVLLTILVIVIGVFSVPYARKRLYSSFWYAHSLYPLVYILMVIHGLGRLVQEPIFHFFFLAPCFLFTFDYLVSISRKKVEIPVLKAELLPSSVTMLEFKRPCNFEYRSGQWVRISCPAISATEFHPFTLSSAPHESNLTVHIRAVGPWTTHIRTLYDPSLLRTAPYPKIYLDGPFGGGHQDWYQYEVSILIGGGIGVTPFASILKDIVFRSNMNLESTCKKVYFVWVTRTQKHFEWLVDIIRELEFTDKGNVVSVHIFVTQFYQKFDLRTILLTRRVGIFSCGPPLMTKAVDRACISINKHTISGPIFQHHFKNF</sequence>
<evidence type="ECO:0000256" key="18">
    <source>
        <dbReference type="PIRSR" id="PIRSR619791-2"/>
    </source>
</evidence>
<evidence type="ECO:0000256" key="8">
    <source>
        <dbReference type="ARBA" id="ARBA00022737"/>
    </source>
</evidence>
<evidence type="ECO:0000256" key="10">
    <source>
        <dbReference type="ARBA" id="ARBA00022837"/>
    </source>
</evidence>
<dbReference type="Gene3D" id="1.10.640.10">
    <property type="entry name" value="Haem peroxidase domain superfamily, animal type"/>
    <property type="match status" value="4"/>
</dbReference>
<evidence type="ECO:0000256" key="15">
    <source>
        <dbReference type="ARBA" id="ARBA00023324"/>
    </source>
</evidence>
<comment type="catalytic activity">
    <reaction evidence="17">
        <text>NADPH + O2 + H(+) = H2O2 + NADP(+)</text>
        <dbReference type="Rhea" id="RHEA:11260"/>
        <dbReference type="ChEBI" id="CHEBI:15378"/>
        <dbReference type="ChEBI" id="CHEBI:15379"/>
        <dbReference type="ChEBI" id="CHEBI:16240"/>
        <dbReference type="ChEBI" id="CHEBI:57783"/>
        <dbReference type="ChEBI" id="CHEBI:58349"/>
        <dbReference type="EC" id="1.6.3.1"/>
    </reaction>
</comment>
<comment type="caution">
    <text evidence="23">The sequence shown here is derived from an EMBL/GenBank/DDBJ whole genome shotgun (WGS) entry which is preliminary data.</text>
</comment>
<comment type="catalytic activity">
    <reaction evidence="16">
        <text>NADH + O2 + H(+) = H2O2 + NAD(+)</text>
        <dbReference type="Rhea" id="RHEA:11264"/>
        <dbReference type="ChEBI" id="CHEBI:15378"/>
        <dbReference type="ChEBI" id="CHEBI:15379"/>
        <dbReference type="ChEBI" id="CHEBI:16240"/>
        <dbReference type="ChEBI" id="CHEBI:57540"/>
        <dbReference type="ChEBI" id="CHEBI:57945"/>
        <dbReference type="EC" id="1.6.3.1"/>
    </reaction>
</comment>
<feature type="transmembrane region" description="Helical" evidence="19">
    <location>
        <begin position="1237"/>
        <end position="1257"/>
    </location>
</feature>
<reference evidence="23" key="1">
    <citation type="submission" date="2013-04" db="EMBL/GenBank/DDBJ databases">
        <authorList>
            <person name="Qu J."/>
            <person name="Murali S.C."/>
            <person name="Bandaranaike D."/>
            <person name="Bellair M."/>
            <person name="Blankenburg K."/>
            <person name="Chao H."/>
            <person name="Dinh H."/>
            <person name="Doddapaneni H."/>
            <person name="Downs B."/>
            <person name="Dugan-Rocha S."/>
            <person name="Elkadiri S."/>
            <person name="Gnanaolivu R.D."/>
            <person name="Hernandez B."/>
            <person name="Javaid M."/>
            <person name="Jayaseelan J.C."/>
            <person name="Lee S."/>
            <person name="Li M."/>
            <person name="Ming W."/>
            <person name="Munidasa M."/>
            <person name="Muniz J."/>
            <person name="Nguyen L."/>
            <person name="Ongeri F."/>
            <person name="Osuji N."/>
            <person name="Pu L.-L."/>
            <person name="Puazo M."/>
            <person name="Qu C."/>
            <person name="Quiroz J."/>
            <person name="Raj R."/>
            <person name="Weissenberger G."/>
            <person name="Xin Y."/>
            <person name="Zou X."/>
            <person name="Han Y."/>
            <person name="Richards S."/>
            <person name="Worley K."/>
            <person name="Muzny D."/>
            <person name="Gibbs R."/>
        </authorList>
    </citation>
    <scope>NUCLEOTIDE SEQUENCE</scope>
    <source>
        <strain evidence="23">Sampled in the wild</strain>
    </source>
</reference>
<dbReference type="Pfam" id="PF01794">
    <property type="entry name" value="Ferric_reduct"/>
    <property type="match status" value="1"/>
</dbReference>
<dbReference type="InterPro" id="IPR010255">
    <property type="entry name" value="Haem_peroxidase_sf"/>
</dbReference>
<dbReference type="Proteomes" id="UP000792457">
    <property type="component" value="Unassembled WGS sequence"/>
</dbReference>
<feature type="domain" description="EF-hand" evidence="21">
    <location>
        <begin position="980"/>
        <end position="1015"/>
    </location>
</feature>
<dbReference type="InterPro" id="IPR037120">
    <property type="entry name" value="Haem_peroxidase_sf_animal"/>
</dbReference>
<dbReference type="Pfam" id="PF03098">
    <property type="entry name" value="An_peroxidase"/>
    <property type="match status" value="3"/>
</dbReference>
<evidence type="ECO:0000256" key="17">
    <source>
        <dbReference type="ARBA" id="ARBA00048762"/>
    </source>
</evidence>
<dbReference type="GO" id="GO:0016175">
    <property type="term" value="F:superoxide-generating NAD(P)H oxidase activity"/>
    <property type="evidence" value="ECO:0007669"/>
    <property type="project" value="UniProtKB-ARBA"/>
</dbReference>
<dbReference type="InterPro" id="IPR013112">
    <property type="entry name" value="FAD-bd_8"/>
</dbReference>
<dbReference type="PROSITE" id="PS50292">
    <property type="entry name" value="PEROXIDASE_3"/>
    <property type="match status" value="1"/>
</dbReference>
<dbReference type="Gene3D" id="2.40.30.10">
    <property type="entry name" value="Translation factors"/>
    <property type="match status" value="1"/>
</dbReference>
<dbReference type="Gene3D" id="3.40.50.80">
    <property type="entry name" value="Nucleotide-binding domain of ferredoxin-NADP reductase (FNR) module"/>
    <property type="match status" value="1"/>
</dbReference>
<dbReference type="SUPFAM" id="SSF48113">
    <property type="entry name" value="Heme-dependent peroxidases"/>
    <property type="match status" value="2"/>
</dbReference>
<dbReference type="SFLD" id="SFLDG01169">
    <property type="entry name" value="NADPH_oxidase_subgroup_(NOX)"/>
    <property type="match status" value="1"/>
</dbReference>
<organism evidence="23 24">
    <name type="scientific">Ladona fulva</name>
    <name type="common">Scarce chaser dragonfly</name>
    <name type="synonym">Libellula fulva</name>
    <dbReference type="NCBI Taxonomy" id="123851"/>
    <lineage>
        <taxon>Eukaryota</taxon>
        <taxon>Metazoa</taxon>
        <taxon>Ecdysozoa</taxon>
        <taxon>Arthropoda</taxon>
        <taxon>Hexapoda</taxon>
        <taxon>Insecta</taxon>
        <taxon>Pterygota</taxon>
        <taxon>Palaeoptera</taxon>
        <taxon>Odonata</taxon>
        <taxon>Epiprocta</taxon>
        <taxon>Anisoptera</taxon>
        <taxon>Libelluloidea</taxon>
        <taxon>Libellulidae</taxon>
        <taxon>Ladona</taxon>
    </lineage>
</organism>
<feature type="transmembrane region" description="Helical" evidence="19">
    <location>
        <begin position="1149"/>
        <end position="1169"/>
    </location>
</feature>
<dbReference type="GO" id="GO:0004601">
    <property type="term" value="F:peroxidase activity"/>
    <property type="evidence" value="ECO:0007669"/>
    <property type="project" value="UniProtKB-KW"/>
</dbReference>
<dbReference type="GO" id="GO:0016174">
    <property type="term" value="F:NAD(P)H oxidase H2O2-forming activity"/>
    <property type="evidence" value="ECO:0007669"/>
    <property type="project" value="UniProtKB-EC"/>
</dbReference>
<dbReference type="InterPro" id="IPR013121">
    <property type="entry name" value="Fe_red_NAD-bd_6"/>
</dbReference>
<dbReference type="PROSITE" id="PS50222">
    <property type="entry name" value="EF_HAND_2"/>
    <property type="match status" value="2"/>
</dbReference>
<dbReference type="Gene3D" id="1.10.238.10">
    <property type="entry name" value="EF-hand"/>
    <property type="match status" value="1"/>
</dbReference>
<dbReference type="GO" id="GO:0009653">
    <property type="term" value="P:anatomical structure morphogenesis"/>
    <property type="evidence" value="ECO:0007669"/>
    <property type="project" value="UniProtKB-ARBA"/>
</dbReference>
<evidence type="ECO:0000256" key="4">
    <source>
        <dbReference type="ARBA" id="ARBA00022559"/>
    </source>
</evidence>
<dbReference type="Pfam" id="PF08030">
    <property type="entry name" value="NAD_binding_6"/>
    <property type="match status" value="1"/>
</dbReference>
<dbReference type="Pfam" id="PF00036">
    <property type="entry name" value="EF-hand_1"/>
    <property type="match status" value="1"/>
</dbReference>
<keyword evidence="7 18" id="KW-0479">Metal-binding</keyword>
<evidence type="ECO:0000313" key="23">
    <source>
        <dbReference type="EMBL" id="KAG8225393.1"/>
    </source>
</evidence>
<keyword evidence="8" id="KW-0677">Repeat</keyword>
<dbReference type="SUPFAM" id="SSF63380">
    <property type="entry name" value="Riboflavin synthase domain-like"/>
    <property type="match status" value="1"/>
</dbReference>
<feature type="transmembrane region" description="Helical" evidence="19">
    <location>
        <begin position="1349"/>
        <end position="1368"/>
    </location>
</feature>
<feature type="transmembrane region" description="Helical" evidence="19">
    <location>
        <begin position="1324"/>
        <end position="1343"/>
    </location>
</feature>
<dbReference type="OrthoDB" id="6019201at2759"/>
<dbReference type="GO" id="GO:0042744">
    <property type="term" value="P:hydrogen peroxide catabolic process"/>
    <property type="evidence" value="ECO:0007669"/>
    <property type="project" value="UniProtKB-KW"/>
</dbReference>
<dbReference type="InterPro" id="IPR039261">
    <property type="entry name" value="FNR_nucleotide-bd"/>
</dbReference>
<feature type="domain" description="EF-hand" evidence="21">
    <location>
        <begin position="944"/>
        <end position="979"/>
    </location>
</feature>
<feature type="signal peptide" evidence="20">
    <location>
        <begin position="1"/>
        <end position="26"/>
    </location>
</feature>
<comment type="subcellular location">
    <subcellularLocation>
        <location evidence="1">Membrane</location>
        <topology evidence="1">Multi-pass membrane protein</topology>
    </subcellularLocation>
</comment>
<dbReference type="InterPro" id="IPR002048">
    <property type="entry name" value="EF_hand_dom"/>
</dbReference>
<evidence type="ECO:0000259" key="22">
    <source>
        <dbReference type="PROSITE" id="PS51384"/>
    </source>
</evidence>
<keyword evidence="4" id="KW-0575">Peroxidase</keyword>
<dbReference type="InterPro" id="IPR017927">
    <property type="entry name" value="FAD-bd_FR_type"/>
</dbReference>
<evidence type="ECO:0000259" key="21">
    <source>
        <dbReference type="PROSITE" id="PS50222"/>
    </source>
</evidence>
<dbReference type="InterPro" id="IPR011992">
    <property type="entry name" value="EF-hand-dom_pair"/>
</dbReference>
<dbReference type="EC" id="1.6.3.1" evidence="3"/>
<evidence type="ECO:0000256" key="13">
    <source>
        <dbReference type="ARBA" id="ARBA00023002"/>
    </source>
</evidence>
<keyword evidence="11" id="KW-0521">NADP</keyword>
<dbReference type="GO" id="GO:0020037">
    <property type="term" value="F:heme binding"/>
    <property type="evidence" value="ECO:0007669"/>
    <property type="project" value="InterPro"/>
</dbReference>
<dbReference type="EMBL" id="KZ308236">
    <property type="protein sequence ID" value="KAG8225393.1"/>
    <property type="molecule type" value="Genomic_DNA"/>
</dbReference>
<dbReference type="PROSITE" id="PS00018">
    <property type="entry name" value="EF_HAND_1"/>
    <property type="match status" value="2"/>
</dbReference>
<keyword evidence="13" id="KW-0560">Oxidoreductase</keyword>
<keyword evidence="14 19" id="KW-0472">Membrane</keyword>
<name>A0A8K0NXN7_LADFU</name>
<protein>
    <recommendedName>
        <fullName evidence="3">NAD(P)H oxidase (H2O2-forming)</fullName>
        <ecNumber evidence="3">1.6.3.1</ecNumber>
    </recommendedName>
</protein>
<dbReference type="SMART" id="SM00054">
    <property type="entry name" value="EFh"/>
    <property type="match status" value="2"/>
</dbReference>
<evidence type="ECO:0000313" key="24">
    <source>
        <dbReference type="Proteomes" id="UP000792457"/>
    </source>
</evidence>
<evidence type="ECO:0000256" key="5">
    <source>
        <dbReference type="ARBA" id="ARBA00022630"/>
    </source>
</evidence>